<name>A0ABS2M1S1_9ACTN</name>
<accession>A0ABS2M1S1</accession>
<protein>
    <submittedName>
        <fullName evidence="1">Uncharacterized protein</fullName>
    </submittedName>
</protein>
<evidence type="ECO:0000313" key="2">
    <source>
        <dbReference type="Proteomes" id="UP000764837"/>
    </source>
</evidence>
<sequence length="246" mass="27065">MEGRAYLEKYVADRLAAGQGQPPEGRRLTLDRSEVRGVAIGLVAAGALAQEEMERILADLDQELERRGWSTRVETRVETRVSAEAGLSPVQGAPLSVEARQQLVLRHARERTQWQEPVGGPAQLREVISLAGRTPMLEAVPATLVSLERWSTMVVVRLAYAGTGTRDPGSLDSIQVRMKRWRGWDDAGTQYRYRSGSVERRGGLFMETVVFEPGAPDEARTLTLAFDHDGGPERFTVALGGRTTPA</sequence>
<proteinExistence type="predicted"/>
<dbReference type="RefSeq" id="WP_204944951.1">
    <property type="nucleotide sequence ID" value="NZ_JAFBBP010000001.1"/>
</dbReference>
<dbReference type="EMBL" id="JAFBBP010000001">
    <property type="protein sequence ID" value="MBM7494371.1"/>
    <property type="molecule type" value="Genomic_DNA"/>
</dbReference>
<comment type="caution">
    <text evidence="1">The sequence shown here is derived from an EMBL/GenBank/DDBJ whole genome shotgun (WGS) entry which is preliminary data.</text>
</comment>
<organism evidence="1 2">
    <name type="scientific">Micromonospora luteifusca</name>
    <dbReference type="NCBI Taxonomy" id="709860"/>
    <lineage>
        <taxon>Bacteria</taxon>
        <taxon>Bacillati</taxon>
        <taxon>Actinomycetota</taxon>
        <taxon>Actinomycetes</taxon>
        <taxon>Micromonosporales</taxon>
        <taxon>Micromonosporaceae</taxon>
        <taxon>Micromonospora</taxon>
    </lineage>
</organism>
<keyword evidence="2" id="KW-1185">Reference proteome</keyword>
<reference evidence="1 2" key="1">
    <citation type="submission" date="2021-01" db="EMBL/GenBank/DDBJ databases">
        <title>Sequencing the genomes of 1000 actinobacteria strains.</title>
        <authorList>
            <person name="Klenk H.-P."/>
        </authorList>
    </citation>
    <scope>NUCLEOTIDE SEQUENCE [LARGE SCALE GENOMIC DNA]</scope>
    <source>
        <strain evidence="1 2">DSM 100204</strain>
    </source>
</reference>
<dbReference type="Proteomes" id="UP000764837">
    <property type="component" value="Unassembled WGS sequence"/>
</dbReference>
<evidence type="ECO:0000313" key="1">
    <source>
        <dbReference type="EMBL" id="MBM7494371.1"/>
    </source>
</evidence>
<gene>
    <name evidence="1" type="ORF">JOD64_005593</name>
</gene>